<dbReference type="PATRIC" id="fig|676032.3.peg.1010"/>
<dbReference type="HOGENOM" id="CLU_2464549_0_0_6"/>
<dbReference type="EMBL" id="CP002558">
    <property type="protein sequence ID" value="AEE26307.1"/>
    <property type="molecule type" value="Genomic_DNA"/>
</dbReference>
<evidence type="ECO:0000313" key="1">
    <source>
        <dbReference type="EMBL" id="AEE26307.1"/>
    </source>
</evidence>
<sequence>MTVEELAALEGEIAFKKQQIELVKTQITKLRSTIVASYSYSGNSAAYISLDQAKKDLSTLQKEVQMLELKKDGINPEQSMFQSFVRFS</sequence>
<dbReference type="Proteomes" id="UP000008303">
    <property type="component" value="Chromosome"/>
</dbReference>
<accession>F4BFR3</accession>
<reference evidence="2" key="1">
    <citation type="journal article" date="2011" name="Appl. Environ. Microbiol.">
        <title>Common ancestry and novel genetic traits of Francisella novicida-like isolates from North America and Australia as revealed by comparative genomic analyses.</title>
        <authorList>
            <person name="Siddaramappa S."/>
            <person name="Challacombe J.F."/>
            <person name="Petersen J.M."/>
            <person name="Pillai S."/>
            <person name="Hogg G."/>
            <person name="Kuske C.R."/>
        </authorList>
    </citation>
    <scope>NUCLEOTIDE SEQUENCE [LARGE SCALE GENOMIC DNA]</scope>
    <source>
        <strain evidence="2">3523</strain>
    </source>
</reference>
<evidence type="ECO:0000313" key="2">
    <source>
        <dbReference type="Proteomes" id="UP000008303"/>
    </source>
</evidence>
<dbReference type="AlphaFoldDB" id="F4BFR3"/>
<organism evidence="1 2">
    <name type="scientific">Francisella hispaniensis</name>
    <dbReference type="NCBI Taxonomy" id="622488"/>
    <lineage>
        <taxon>Bacteria</taxon>
        <taxon>Pseudomonadati</taxon>
        <taxon>Pseudomonadota</taxon>
        <taxon>Gammaproteobacteria</taxon>
        <taxon>Thiotrichales</taxon>
        <taxon>Francisellaceae</taxon>
        <taxon>Francisella</taxon>
    </lineage>
</organism>
<proteinExistence type="predicted"/>
<dbReference type="KEGG" id="fcn:FN3523_1004"/>
<gene>
    <name evidence="1" type="ordered locus">FN3523_1004</name>
</gene>
<name>F4BFR3_9GAMM</name>
<dbReference type="RefSeq" id="WP_014548305.1">
    <property type="nucleotide sequence ID" value="NC_017449.1"/>
</dbReference>
<protein>
    <submittedName>
        <fullName evidence="1">Uncharacterized protein</fullName>
    </submittedName>
</protein>